<proteinExistence type="predicted"/>
<comment type="caution">
    <text evidence="1">The sequence shown here is derived from an EMBL/GenBank/DDBJ whole genome shotgun (WGS) entry which is preliminary data.</text>
</comment>
<accession>A0A0F9AJK9</accession>
<dbReference type="AlphaFoldDB" id="A0A0F9AJK9"/>
<protein>
    <submittedName>
        <fullName evidence="1">Uncharacterized protein</fullName>
    </submittedName>
</protein>
<sequence length="90" mass="10392">MRDVLGIDIRRGDHLIDQWGHLFVVSGVTPKNVHLQDAKTGRRFRQSGRAISRTIPMLRARGDLGNQQERRNKWVKEVLYERGLSLKSEA</sequence>
<evidence type="ECO:0000313" key="1">
    <source>
        <dbReference type="EMBL" id="KKL09759.1"/>
    </source>
</evidence>
<name>A0A0F9AJK9_9ZZZZ</name>
<dbReference type="EMBL" id="LAZR01042338">
    <property type="protein sequence ID" value="KKL09759.1"/>
    <property type="molecule type" value="Genomic_DNA"/>
</dbReference>
<gene>
    <name evidence="1" type="ORF">LCGC14_2562670</name>
</gene>
<organism evidence="1">
    <name type="scientific">marine sediment metagenome</name>
    <dbReference type="NCBI Taxonomy" id="412755"/>
    <lineage>
        <taxon>unclassified sequences</taxon>
        <taxon>metagenomes</taxon>
        <taxon>ecological metagenomes</taxon>
    </lineage>
</organism>
<reference evidence="1" key="1">
    <citation type="journal article" date="2015" name="Nature">
        <title>Complex archaea that bridge the gap between prokaryotes and eukaryotes.</title>
        <authorList>
            <person name="Spang A."/>
            <person name="Saw J.H."/>
            <person name="Jorgensen S.L."/>
            <person name="Zaremba-Niedzwiedzka K."/>
            <person name="Martijn J."/>
            <person name="Lind A.E."/>
            <person name="van Eijk R."/>
            <person name="Schleper C."/>
            <person name="Guy L."/>
            <person name="Ettema T.J."/>
        </authorList>
    </citation>
    <scope>NUCLEOTIDE SEQUENCE</scope>
</reference>